<dbReference type="Pfam" id="PF00069">
    <property type="entry name" value="Pkinase"/>
    <property type="match status" value="1"/>
</dbReference>
<dbReference type="Pfam" id="PF13490">
    <property type="entry name" value="zf-HC2"/>
    <property type="match status" value="1"/>
</dbReference>
<dbReference type="EMBL" id="CP003389">
    <property type="protein sequence ID" value="AFE09893.1"/>
    <property type="molecule type" value="Genomic_DNA"/>
</dbReference>
<dbReference type="SUPFAM" id="SSF56112">
    <property type="entry name" value="Protein kinase-like (PK-like)"/>
    <property type="match status" value="1"/>
</dbReference>
<reference evidence="11" key="2">
    <citation type="submission" date="2012-03" db="EMBL/GenBank/DDBJ databases">
        <title>Genome sequence of the fruiting myxobacterium Corallococcus coralloides DSM 2259.</title>
        <authorList>
            <person name="Huntley S."/>
            <person name="Zhang Y."/>
            <person name="Treuner-Lange A."/>
            <person name="Sensen C.W."/>
            <person name="Sogaard-Andersen L."/>
        </authorList>
    </citation>
    <scope>NUCLEOTIDE SEQUENCE [LARGE SCALE GENOMIC DNA]</scope>
    <source>
        <strain evidence="11">ATCC 25202 / DSM 2259 / NBRC 100086 / M2</strain>
    </source>
</reference>
<dbReference type="PROSITE" id="PS50005">
    <property type="entry name" value="TPR"/>
    <property type="match status" value="2"/>
</dbReference>
<keyword evidence="3" id="KW-0808">Transferase</keyword>
<dbReference type="InterPro" id="IPR041916">
    <property type="entry name" value="Anti_sigma_zinc_sf"/>
</dbReference>
<dbReference type="InParanoid" id="H8MJM9"/>
<dbReference type="CDD" id="cd14014">
    <property type="entry name" value="STKc_PknB_like"/>
    <property type="match status" value="1"/>
</dbReference>
<dbReference type="HOGENOM" id="CLU_009368_0_0_7"/>
<dbReference type="STRING" id="1144275.COCOR_05963"/>
<dbReference type="AlphaFoldDB" id="H8MJM9"/>
<dbReference type="PROSITE" id="PS00108">
    <property type="entry name" value="PROTEIN_KINASE_ST"/>
    <property type="match status" value="1"/>
</dbReference>
<feature type="repeat" description="TPR" evidence="7">
    <location>
        <begin position="682"/>
        <end position="715"/>
    </location>
</feature>
<dbReference type="SUPFAM" id="SSF48452">
    <property type="entry name" value="TPR-like"/>
    <property type="match status" value="3"/>
</dbReference>
<dbReference type="InterPro" id="IPR000719">
    <property type="entry name" value="Prot_kinase_dom"/>
</dbReference>
<dbReference type="eggNOG" id="COG0457">
    <property type="taxonomic scope" value="Bacteria"/>
</dbReference>
<dbReference type="EC" id="2.7.11.1" evidence="2"/>
<feature type="repeat" description="TPR" evidence="7">
    <location>
        <begin position="724"/>
        <end position="757"/>
    </location>
</feature>
<proteinExistence type="inferred from homology"/>
<evidence type="ECO:0000256" key="6">
    <source>
        <dbReference type="ARBA" id="ARBA00022840"/>
    </source>
</evidence>
<dbReference type="Gene3D" id="1.10.10.1320">
    <property type="entry name" value="Anti-sigma factor, zinc-finger domain"/>
    <property type="match status" value="1"/>
</dbReference>
<dbReference type="GO" id="GO:0004674">
    <property type="term" value="F:protein serine/threonine kinase activity"/>
    <property type="evidence" value="ECO:0007669"/>
    <property type="project" value="UniProtKB-KW"/>
</dbReference>
<evidence type="ECO:0000313" key="10">
    <source>
        <dbReference type="EMBL" id="AFE09893.1"/>
    </source>
</evidence>
<evidence type="ECO:0000256" key="4">
    <source>
        <dbReference type="ARBA" id="ARBA00022741"/>
    </source>
</evidence>
<comment type="similarity">
    <text evidence="1">Belongs to the protein kinase superfamily. NEK Ser/Thr protein kinase family. NIMA subfamily.</text>
</comment>
<dbReference type="InterPro" id="IPR011990">
    <property type="entry name" value="TPR-like_helical_dom_sf"/>
</dbReference>
<dbReference type="InterPro" id="IPR050660">
    <property type="entry name" value="NEK_Ser/Thr_kinase"/>
</dbReference>
<dbReference type="PANTHER" id="PTHR43671">
    <property type="entry name" value="SERINE/THREONINE-PROTEIN KINASE NEK"/>
    <property type="match status" value="1"/>
</dbReference>
<dbReference type="PROSITE" id="PS50011">
    <property type="entry name" value="PROTEIN_KINASE_DOM"/>
    <property type="match status" value="1"/>
</dbReference>
<keyword evidence="5 10" id="KW-0418">Kinase</keyword>
<dbReference type="RefSeq" id="WP_014398751.1">
    <property type="nucleotide sequence ID" value="NC_017030.1"/>
</dbReference>
<keyword evidence="11" id="KW-1185">Reference proteome</keyword>
<evidence type="ECO:0000256" key="7">
    <source>
        <dbReference type="PROSITE-ProRule" id="PRU00339"/>
    </source>
</evidence>
<gene>
    <name evidence="10" type="primary">pkn8</name>
    <name evidence="10" type="ordered locus">COCOR_05963</name>
</gene>
<evidence type="ECO:0000256" key="5">
    <source>
        <dbReference type="ARBA" id="ARBA00022777"/>
    </source>
</evidence>
<keyword evidence="7" id="KW-0802">TPR repeat</keyword>
<evidence type="ECO:0000256" key="1">
    <source>
        <dbReference type="ARBA" id="ARBA00010886"/>
    </source>
</evidence>
<evidence type="ECO:0000259" key="9">
    <source>
        <dbReference type="PROSITE" id="PS50011"/>
    </source>
</evidence>
<keyword evidence="4 8" id="KW-0547">Nucleotide-binding</keyword>
<keyword evidence="10" id="KW-0723">Serine/threonine-protein kinase</keyword>
<dbReference type="PROSITE" id="PS00107">
    <property type="entry name" value="PROTEIN_KINASE_ATP"/>
    <property type="match status" value="1"/>
</dbReference>
<dbReference type="Gene3D" id="1.25.40.10">
    <property type="entry name" value="Tetratricopeptide repeat domain"/>
    <property type="match status" value="2"/>
</dbReference>
<dbReference type="eggNOG" id="COG0515">
    <property type="taxonomic scope" value="Bacteria"/>
</dbReference>
<dbReference type="Gene3D" id="3.30.200.20">
    <property type="entry name" value="Phosphorylase Kinase, domain 1"/>
    <property type="match status" value="1"/>
</dbReference>
<dbReference type="KEGG" id="ccx:COCOR_05963"/>
<dbReference type="Gene3D" id="1.10.510.10">
    <property type="entry name" value="Transferase(Phosphotransferase) domain 1"/>
    <property type="match status" value="1"/>
</dbReference>
<dbReference type="SMART" id="SM00028">
    <property type="entry name" value="TPR"/>
    <property type="match status" value="6"/>
</dbReference>
<organism evidence="10 11">
    <name type="scientific">Corallococcus coralloides (strain ATCC 25202 / DSM 2259 / NBRC 100086 / M2)</name>
    <name type="common">Myxococcus coralloides</name>
    <dbReference type="NCBI Taxonomy" id="1144275"/>
    <lineage>
        <taxon>Bacteria</taxon>
        <taxon>Pseudomonadati</taxon>
        <taxon>Myxococcota</taxon>
        <taxon>Myxococcia</taxon>
        <taxon>Myxococcales</taxon>
        <taxon>Cystobacterineae</taxon>
        <taxon>Myxococcaceae</taxon>
        <taxon>Corallococcus</taxon>
    </lineage>
</organism>
<dbReference type="InterPro" id="IPR017441">
    <property type="entry name" value="Protein_kinase_ATP_BS"/>
</dbReference>
<dbReference type="OrthoDB" id="9801841at2"/>
<feature type="binding site" evidence="8">
    <location>
        <position position="102"/>
    </location>
    <ligand>
        <name>ATP</name>
        <dbReference type="ChEBI" id="CHEBI:30616"/>
    </ligand>
</feature>
<name>H8MJM9_CORCM</name>
<dbReference type="Pfam" id="PF13424">
    <property type="entry name" value="TPR_12"/>
    <property type="match status" value="2"/>
</dbReference>
<accession>H8MJM9</accession>
<evidence type="ECO:0000313" key="11">
    <source>
        <dbReference type="Proteomes" id="UP000007587"/>
    </source>
</evidence>
<dbReference type="InterPro" id="IPR027383">
    <property type="entry name" value="Znf_put"/>
</dbReference>
<protein>
    <recommendedName>
        <fullName evidence="2">non-specific serine/threonine protein kinase</fullName>
        <ecNumber evidence="2">2.7.11.1</ecNumber>
    </recommendedName>
</protein>
<evidence type="ECO:0000256" key="2">
    <source>
        <dbReference type="ARBA" id="ARBA00012513"/>
    </source>
</evidence>
<dbReference type="InterPro" id="IPR008271">
    <property type="entry name" value="Ser/Thr_kinase_AS"/>
</dbReference>
<dbReference type="InterPro" id="IPR019734">
    <property type="entry name" value="TPR_rpt"/>
</dbReference>
<dbReference type="PANTHER" id="PTHR43671:SF13">
    <property type="entry name" value="SERINE_THREONINE-PROTEIN KINASE NEK2"/>
    <property type="match status" value="1"/>
</dbReference>
<feature type="domain" description="Protein kinase" evidence="9">
    <location>
        <begin position="73"/>
        <end position="351"/>
    </location>
</feature>
<keyword evidence="6 8" id="KW-0067">ATP-binding</keyword>
<reference evidence="10 11" key="1">
    <citation type="journal article" date="2012" name="J. Bacteriol.">
        <title>Complete Genome Sequence of the Fruiting Myxobacterium Corallococcus coralloides DSM 2259.</title>
        <authorList>
            <person name="Huntley S."/>
            <person name="Zhang Y."/>
            <person name="Treuner-Lange A."/>
            <person name="Kneip S."/>
            <person name="Sensen C.W."/>
            <person name="Sogaard-Andersen L."/>
        </authorList>
    </citation>
    <scope>NUCLEOTIDE SEQUENCE [LARGE SCALE GENOMIC DNA]</scope>
    <source>
        <strain evidence="11">ATCC 25202 / DSM 2259 / NBRC 100086 / M2</strain>
    </source>
</reference>
<dbReference type="InterPro" id="IPR011009">
    <property type="entry name" value="Kinase-like_dom_sf"/>
</dbReference>
<dbReference type="Proteomes" id="UP000007587">
    <property type="component" value="Chromosome"/>
</dbReference>
<sequence>MHSCPEEATLTDFLAGLLSEEHRTSVLAHLEGCTDCRWVLAAGNGTQVLAGAPTASTQAASQSLMPGDKLSRYVVRERIGLGAMGVVYAADDPELGRRVALKMLRPEGRQREELRQRLLREAQALARLAHPNVVTLYDVGTHGDSVFLAMELVEGTTLAEWMREPRPWKEVLRVFREAGKGLAAAHAAGLVHRDFKPANTLLSKEGRVFVTDFGIAGSIHHEEGAPLQEPDKAPVASMRHLTRTGQLLGTPAYMAPEIMEGQHADAHSDEFSFCVALHEALFGVRPFQGATLQELAQAARQGTLSPPKRVVKVPARVRRAVLRGLSANPEERFPSMESLLAALAPRPIRWLARMTATAAVAGVLGTLAAYGLTRHEGSHCEQEVEKLTVAWSPARRERIRTAFLSTGATYAAPAWEQLASTLDAYAAQWRALRTEACIAADSDTEDLAWQTAACLDARLWQFAAVTEVLEKADALTVQNAHPLTTSLEGLAGCRDAPGLSARPQPPENLRARVEAARHELAQARAHLLSHRFTEGLSVTTALIEELKGLDYKPLRAEVLLAHAVFLGGLNKPKEAEAFLYQAMWAGEAARDDETVARAWLELIWVVGEEQSRTDEAEKLILHARAAVERLGRERFPDITTDLHTRLSSLREAHGQLAEAEQEALQGLEFSRRRNGPDSLRTPNLLHQLGRIRYGQGRYEESLKLHREALALRERLLGPDNPALVTSYNRVATASLEVGRHAEAVEAWRRALALQEASSSPETTPMGTVLLNLAGVSRLEGRLEVARSQVERARAIFERGRGPNHITVIFALTEQAVLAREAGQGAEALAFATEALERVQRSLGADSPRAALPLTVRGQVHLKAGRYPEARRDLLDALKRLEGNSGPEGGKTVSVLLLLAELSLETGAPEEALAYCGRARTLTEKADGAESQDGANALTCAGKAHLALGAAAQATPLLERARRIQTRWGTPGDAEAAGRTSFLLARALLETRPAPDRTRALELAEEARTRLESVGVRGRPELQRVLAWQQREAKR</sequence>
<dbReference type="GO" id="GO:0005524">
    <property type="term" value="F:ATP binding"/>
    <property type="evidence" value="ECO:0007669"/>
    <property type="project" value="UniProtKB-UniRule"/>
</dbReference>
<evidence type="ECO:0000256" key="8">
    <source>
        <dbReference type="PROSITE-ProRule" id="PRU10141"/>
    </source>
</evidence>
<evidence type="ECO:0000256" key="3">
    <source>
        <dbReference type="ARBA" id="ARBA00022679"/>
    </source>
</evidence>